<dbReference type="Gene3D" id="1.20.1250.20">
    <property type="entry name" value="MFS general substrate transporter like domains"/>
    <property type="match status" value="1"/>
</dbReference>
<comment type="subcellular location">
    <subcellularLocation>
        <location evidence="1">Cell membrane</location>
        <topology evidence="1">Multi-pass membrane protein</topology>
    </subcellularLocation>
</comment>
<feature type="transmembrane region" description="Helical" evidence="6">
    <location>
        <begin position="140"/>
        <end position="165"/>
    </location>
</feature>
<dbReference type="EMBL" id="CP016379">
    <property type="protein sequence ID" value="AZR74204.1"/>
    <property type="molecule type" value="Genomic_DNA"/>
</dbReference>
<dbReference type="SUPFAM" id="SSF103473">
    <property type="entry name" value="MFS general substrate transporter"/>
    <property type="match status" value="1"/>
</dbReference>
<evidence type="ECO:0000313" key="8">
    <source>
        <dbReference type="Proteomes" id="UP000267250"/>
    </source>
</evidence>
<dbReference type="Pfam" id="PF07690">
    <property type="entry name" value="MFS_1"/>
    <property type="match status" value="1"/>
</dbReference>
<keyword evidence="2" id="KW-1003">Cell membrane</keyword>
<feature type="transmembrane region" description="Helical" evidence="6">
    <location>
        <begin position="323"/>
        <end position="345"/>
    </location>
</feature>
<dbReference type="GO" id="GO:0005886">
    <property type="term" value="C:plasma membrane"/>
    <property type="evidence" value="ECO:0007669"/>
    <property type="project" value="UniProtKB-SubCell"/>
</dbReference>
<protein>
    <recommendedName>
        <fullName evidence="9">Major facilitator superfamily (MFS) profile domain-containing protein</fullName>
    </recommendedName>
</protein>
<dbReference type="Proteomes" id="UP000267250">
    <property type="component" value="Chromosome"/>
</dbReference>
<feature type="transmembrane region" description="Helical" evidence="6">
    <location>
        <begin position="12"/>
        <end position="40"/>
    </location>
</feature>
<keyword evidence="8" id="KW-1185">Reference proteome</keyword>
<evidence type="ECO:0000256" key="3">
    <source>
        <dbReference type="ARBA" id="ARBA00022692"/>
    </source>
</evidence>
<keyword evidence="4 6" id="KW-1133">Transmembrane helix</keyword>
<feature type="transmembrane region" description="Helical" evidence="6">
    <location>
        <begin position="265"/>
        <end position="285"/>
    </location>
</feature>
<evidence type="ECO:0008006" key="9">
    <source>
        <dbReference type="Google" id="ProtNLM"/>
    </source>
</evidence>
<feature type="transmembrane region" description="Helical" evidence="6">
    <location>
        <begin position="102"/>
        <end position="119"/>
    </location>
</feature>
<reference evidence="7 8" key="1">
    <citation type="submission" date="2016-07" db="EMBL/GenBank/DDBJ databases">
        <title>Genome and transcriptome analysis of iron-reducing fermentative bacteria Anoxybacter fermentans.</title>
        <authorList>
            <person name="Zeng X."/>
            <person name="Shao Z."/>
        </authorList>
    </citation>
    <scope>NUCLEOTIDE SEQUENCE [LARGE SCALE GENOMIC DNA]</scope>
    <source>
        <strain evidence="7 8">DY22613</strain>
    </source>
</reference>
<evidence type="ECO:0000256" key="5">
    <source>
        <dbReference type="ARBA" id="ARBA00023136"/>
    </source>
</evidence>
<feature type="transmembrane region" description="Helical" evidence="6">
    <location>
        <begin position="221"/>
        <end position="245"/>
    </location>
</feature>
<evidence type="ECO:0000256" key="6">
    <source>
        <dbReference type="SAM" id="Phobius"/>
    </source>
</evidence>
<sequence length="410" mass="46494">MKNYIKLLSTNRSFLLIMLSDLLSNAGDILFTIALSWTVLERTKSILLTSILFILKYLSQSFCSIFSGLLADRFSRKKLLIISMLSQAFILFPFMILIRMDYTKYLCIIFPILFILYLFSTLAKHTQNVMIPDIVSKDDLVTANSVDIILNRVVGVGMLAVAGFLTSVLKITTIVFIDIITFLIPAGLLYFFLPDVKLNENLNITREDPCKNKWLQELKEGWQYICSDTFVFNFLFLLVFLNFPYSIMNIFPLAYVNKVLNGPASSYGIIKSVIFASTLLSMYVIGSNKIFSERSATFFSVGLLGSGFVMLFFSPIFSNTIVTASILFFIYNFFDTLTQPLFINLRGRIPSSVRGRVLGIFDAIVVFVIPVFTFVGGFIMDNLDIRKVAIIVSIFLLFFGVYSIKLKLIE</sequence>
<dbReference type="InterPro" id="IPR036259">
    <property type="entry name" value="MFS_trans_sf"/>
</dbReference>
<keyword evidence="5 6" id="KW-0472">Membrane</keyword>
<dbReference type="InterPro" id="IPR011701">
    <property type="entry name" value="MFS"/>
</dbReference>
<proteinExistence type="predicted"/>
<dbReference type="GO" id="GO:0022857">
    <property type="term" value="F:transmembrane transporter activity"/>
    <property type="evidence" value="ECO:0007669"/>
    <property type="project" value="InterPro"/>
</dbReference>
<organism evidence="7 8">
    <name type="scientific">Anoxybacter fermentans</name>
    <dbReference type="NCBI Taxonomy" id="1323375"/>
    <lineage>
        <taxon>Bacteria</taxon>
        <taxon>Bacillati</taxon>
        <taxon>Bacillota</taxon>
        <taxon>Clostridia</taxon>
        <taxon>Halanaerobiales</taxon>
        <taxon>Anoxybacter</taxon>
    </lineage>
</organism>
<dbReference type="RefSeq" id="WP_127017560.1">
    <property type="nucleotide sequence ID" value="NZ_CP016379.1"/>
</dbReference>
<feature type="transmembrane region" description="Helical" evidence="6">
    <location>
        <begin position="171"/>
        <end position="193"/>
    </location>
</feature>
<dbReference type="CDD" id="cd06173">
    <property type="entry name" value="MFS_MefA_like"/>
    <property type="match status" value="1"/>
</dbReference>
<evidence type="ECO:0000256" key="2">
    <source>
        <dbReference type="ARBA" id="ARBA00022475"/>
    </source>
</evidence>
<evidence type="ECO:0000256" key="1">
    <source>
        <dbReference type="ARBA" id="ARBA00004651"/>
    </source>
</evidence>
<dbReference type="AlphaFoldDB" id="A0A3S9T0W1"/>
<dbReference type="PANTHER" id="PTHR23513:SF6">
    <property type="entry name" value="MAJOR FACILITATOR SUPERFAMILY ASSOCIATED DOMAIN-CONTAINING PROTEIN"/>
    <property type="match status" value="1"/>
</dbReference>
<dbReference type="OrthoDB" id="9775268at2"/>
<keyword evidence="3 6" id="KW-0812">Transmembrane</keyword>
<feature type="transmembrane region" description="Helical" evidence="6">
    <location>
        <begin position="79"/>
        <end position="96"/>
    </location>
</feature>
<gene>
    <name evidence="7" type="ORF">BBF96_12825</name>
</gene>
<feature type="transmembrane region" description="Helical" evidence="6">
    <location>
        <begin position="385"/>
        <end position="404"/>
    </location>
</feature>
<evidence type="ECO:0000256" key="4">
    <source>
        <dbReference type="ARBA" id="ARBA00022989"/>
    </source>
</evidence>
<name>A0A3S9T0W1_9FIRM</name>
<feature type="transmembrane region" description="Helical" evidence="6">
    <location>
        <begin position="357"/>
        <end position="379"/>
    </location>
</feature>
<evidence type="ECO:0000313" key="7">
    <source>
        <dbReference type="EMBL" id="AZR74204.1"/>
    </source>
</evidence>
<feature type="transmembrane region" description="Helical" evidence="6">
    <location>
        <begin position="297"/>
        <end position="317"/>
    </location>
</feature>
<accession>A0A3S9T0W1</accession>
<feature type="transmembrane region" description="Helical" evidence="6">
    <location>
        <begin position="46"/>
        <end position="67"/>
    </location>
</feature>
<dbReference type="PANTHER" id="PTHR23513">
    <property type="entry name" value="INTEGRAL MEMBRANE EFFLUX PROTEIN-RELATED"/>
    <property type="match status" value="1"/>
</dbReference>
<dbReference type="KEGG" id="aft:BBF96_12825"/>